<keyword evidence="3" id="KW-1185">Reference proteome</keyword>
<reference evidence="2 3" key="1">
    <citation type="journal article" date="2010" name="Cell">
        <title>The genome of Naegleria gruberi illuminates early eukaryotic versatility.</title>
        <authorList>
            <person name="Fritz-Laylin L.K."/>
            <person name="Prochnik S.E."/>
            <person name="Ginger M.L."/>
            <person name="Dacks J.B."/>
            <person name="Carpenter M.L."/>
            <person name="Field M.C."/>
            <person name="Kuo A."/>
            <person name="Paredez A."/>
            <person name="Chapman J."/>
            <person name="Pham J."/>
            <person name="Shu S."/>
            <person name="Neupane R."/>
            <person name="Cipriano M."/>
            <person name="Mancuso J."/>
            <person name="Tu H."/>
            <person name="Salamov A."/>
            <person name="Lindquist E."/>
            <person name="Shapiro H."/>
            <person name="Lucas S."/>
            <person name="Grigoriev I.V."/>
            <person name="Cande W.Z."/>
            <person name="Fulton C."/>
            <person name="Rokhsar D.S."/>
            <person name="Dawson S.C."/>
        </authorList>
    </citation>
    <scope>NUCLEOTIDE SEQUENCE [LARGE SCALE GENOMIC DNA]</scope>
    <source>
        <strain evidence="2 3">NEG-M</strain>
    </source>
</reference>
<dbReference type="GeneID" id="8847818"/>
<dbReference type="RefSeq" id="XP_002667980.1">
    <property type="nucleotide sequence ID" value="XM_002667934.1"/>
</dbReference>
<evidence type="ECO:0000313" key="3">
    <source>
        <dbReference type="Proteomes" id="UP000006671"/>
    </source>
</evidence>
<dbReference type="VEuPathDB" id="AmoebaDB:NAEGRDRAFT_77110"/>
<dbReference type="EMBL" id="GG739523">
    <property type="protein sequence ID" value="EFC35236.1"/>
    <property type="molecule type" value="Genomic_DNA"/>
</dbReference>
<accession>D2W6R6</accession>
<keyword evidence="1" id="KW-0472">Membrane</keyword>
<sequence length="116" mass="12744">MSRSFHYDDALSNGSDNNLRDIELADDSKYVLPKKTKWSRNKKICVGSLLGCGLCCLITCIVIAIAIAIYLGRKNVNIYPTPEYTASDDFLRFLVVGDMGRADDGQKAVAASMGKF</sequence>
<dbReference type="Proteomes" id="UP000006671">
    <property type="component" value="Unassembled WGS sequence"/>
</dbReference>
<keyword evidence="1" id="KW-0812">Transmembrane</keyword>
<evidence type="ECO:0000313" key="2">
    <source>
        <dbReference type="EMBL" id="EFC35236.1"/>
    </source>
</evidence>
<proteinExistence type="predicted"/>
<dbReference type="OrthoDB" id="411211at2759"/>
<dbReference type="InParanoid" id="D2W6R6"/>
<name>D2W6R6_NAEGR</name>
<gene>
    <name evidence="2" type="ORF">NAEGRDRAFT_77110</name>
</gene>
<organism evidence="3">
    <name type="scientific">Naegleria gruberi</name>
    <name type="common">Amoeba</name>
    <dbReference type="NCBI Taxonomy" id="5762"/>
    <lineage>
        <taxon>Eukaryota</taxon>
        <taxon>Discoba</taxon>
        <taxon>Heterolobosea</taxon>
        <taxon>Tetramitia</taxon>
        <taxon>Eutetramitia</taxon>
        <taxon>Vahlkampfiidae</taxon>
        <taxon>Naegleria</taxon>
    </lineage>
</organism>
<evidence type="ECO:0000256" key="1">
    <source>
        <dbReference type="SAM" id="Phobius"/>
    </source>
</evidence>
<dbReference type="KEGG" id="ngr:NAEGRDRAFT_77110"/>
<protein>
    <submittedName>
        <fullName evidence="2">Predicted protein</fullName>
    </submittedName>
</protein>
<keyword evidence="1" id="KW-1133">Transmembrane helix</keyword>
<dbReference type="AlphaFoldDB" id="D2W6R6"/>
<feature type="non-terminal residue" evidence="2">
    <location>
        <position position="116"/>
    </location>
</feature>
<feature type="transmembrane region" description="Helical" evidence="1">
    <location>
        <begin position="44"/>
        <end position="71"/>
    </location>
</feature>